<gene>
    <name evidence="3" type="ORF">Pmar_PMAR022565</name>
</gene>
<dbReference type="Proteomes" id="UP000007800">
    <property type="component" value="Unassembled WGS sequence"/>
</dbReference>
<dbReference type="SUPFAM" id="SSF56672">
    <property type="entry name" value="DNA/RNA polymerases"/>
    <property type="match status" value="1"/>
</dbReference>
<sequence>MSEQLSSQSTANHNNFGTLQQDVNVHTTDEASGSQPGLATTGQDETSHRERSRSPEVVLDASMARRLLSEKLGVERDLLVFMTSTEANALIDSVDDLSPRLALRRCWAVASSEAGSVRMMGRSAQPPTQGPVYHAELPVGSKTGPSSTVSFDRLYHDSQDHRSDVKTMTAIGQLPIPGDKVFQGRDDARSVSYFCRELALTGQLYALNSETMFRYVLRCLSSTVKSELYDFLELQGLLMGADSVARLVKVEQYLVGTYGITNDAVRYRARLVRCVQGNTESMGSYVSRLRALLVEGRCIGIQTSPSETLARFTEGMRPSYKKIATTVYPHVRDVNQLAENLILWEVHQAATTTGMSGSKDGVKVLSDTYDDSQPVVSPSLVESPQRPTDCGGYNSTDQQKSAVVRQGNEQVAKNRKPIKCWTCGGPHLRRNCPLSRPSEGAVQPQKQEPGGAPVQSKNFELVGVLMDEDDRIRELKMGDPLFRLVLREHGGRGARVECLLDTGARGCGYISRALFEGLKSEAVITGELKPCVGVRFGNNLASGADGEILLTIDGYGELPFKVLPSLEPDVILGLSAMSRCPGLRQLLLGYLADMPNLLTFEVVQPVDECRVINLPSDSVFVNQASDGCYEVRCPILESGRILPYVEAPRRRSLWKSTIIHRWIAAAAKDGRWSEVSPAEAVFVSEVVLVCKDPQVGIQDPASLSDAQIRKLYRVTLDCRRVNSLKLYEQSSGHYVWLPDRDVGCATPSEVTQSQASAFSLLTKWPLTCRGVYFKLDISDAFGSVKIAKDLRRLFCVRTADLAGNTKLWCCNRIPQGWRYSPTYFAKVMEVFLYRVRRVLEREGVVVHVVNFQDDVLGGCPDRRSAELAMRIIIEEASKCGLNIRPEKCELGTTVSFCGLRIRGTMVMPLERSPLTKAVVEEALRDFQTQRDEVVRRSIVRRWCGKFQWLARWLPSDLQSVLARLHKVDVMSDDAMDLMTILADAYFEGLVALHVLGSDADFKIIGSVIVADCNRDGWGAVLFNVIEYPERSGLLPRAVTNDAPSEWLRSADVLLRAVLAEMKVHLPEGKAAMILPVSLGGGVLGERERKRSSTYKERRCQILAVHKFLPLLHSPLVVASDNKNSALWWHCFEDEYASTEEDFRLAMLFQRHVTGICWLPRDCVSVVDRLAREPSFPVEEPSPLTVNDDNDDPLRVMLNDALGSDVLRVAVDEVPSEGVRSSGSGGDVFTVADFVGSDYLDLQKVKLEQLHCVETAQFVDKPGFCSYDGVLYRVQRFDHFGRLVKQVVVPKSMRADLVSALHSETHLSGRQLKWWLSSFAWWPKIGVLCVRARSSCPVCQKIDDGDRSDSEFRSDEITGWASRSGIRKWTFGWPNHGQSDVLRRWTLASGDLWHDPVALAYARWVINHSEIGSSGICPQLAMFGKVITLPCMRAPEPTEKEDEPVGPARTVADLLQLAGEIGPQYRIVVAQLFNTWLDMREKVNPVMKVDHSLKVGQQVYVYTNRPSKLDSCWRGPYFIVSLLGRSATLSTERGLETHYAGNLKRCKVSEESSGARPTRFAAQRSQILTRELLREEFQVQRAEGQSKKRSAAEVNAEIGRLHKVARR</sequence>
<dbReference type="EMBL" id="GG672752">
    <property type="protein sequence ID" value="EER16718.1"/>
    <property type="molecule type" value="Genomic_DNA"/>
</dbReference>
<dbReference type="CDD" id="cd00303">
    <property type="entry name" value="retropepsin_like"/>
    <property type="match status" value="1"/>
</dbReference>
<reference evidence="3 4" key="1">
    <citation type="submission" date="2008-07" db="EMBL/GenBank/DDBJ databases">
        <authorList>
            <person name="El-Sayed N."/>
            <person name="Caler E."/>
            <person name="Inman J."/>
            <person name="Amedeo P."/>
            <person name="Hass B."/>
            <person name="Wortman J."/>
        </authorList>
    </citation>
    <scope>NUCLEOTIDE SEQUENCE [LARGE SCALE GENOMIC DNA]</scope>
    <source>
        <strain evidence="4">ATCC 50983 / TXsc</strain>
    </source>
</reference>
<dbReference type="InterPro" id="IPR051320">
    <property type="entry name" value="Viral_Replic_Matur_Polypro"/>
</dbReference>
<feature type="region of interest" description="Disordered" evidence="1">
    <location>
        <begin position="1"/>
        <end position="57"/>
    </location>
</feature>
<proteinExistence type="predicted"/>
<evidence type="ECO:0000259" key="2">
    <source>
        <dbReference type="PROSITE" id="PS50878"/>
    </source>
</evidence>
<dbReference type="OrthoDB" id="442097at2759"/>
<feature type="region of interest" description="Disordered" evidence="1">
    <location>
        <begin position="374"/>
        <end position="398"/>
    </location>
</feature>
<feature type="compositionally biased region" description="Polar residues" evidence="1">
    <location>
        <begin position="1"/>
        <end position="44"/>
    </location>
</feature>
<name>C5KFM1_PERM5</name>
<protein>
    <recommendedName>
        <fullName evidence="2">Reverse transcriptase domain-containing protein</fullName>
    </recommendedName>
</protein>
<accession>C5KFM1</accession>
<feature type="domain" description="Reverse transcriptase" evidence="2">
    <location>
        <begin position="708"/>
        <end position="901"/>
    </location>
</feature>
<dbReference type="PANTHER" id="PTHR33064:SF37">
    <property type="entry name" value="RIBONUCLEASE H"/>
    <property type="match status" value="1"/>
</dbReference>
<dbReference type="Pfam" id="PF00078">
    <property type="entry name" value="RVT_1"/>
    <property type="match status" value="1"/>
</dbReference>
<dbReference type="PANTHER" id="PTHR33064">
    <property type="entry name" value="POL PROTEIN"/>
    <property type="match status" value="1"/>
</dbReference>
<dbReference type="Gene3D" id="3.10.10.10">
    <property type="entry name" value="HIV Type 1 Reverse Transcriptase, subunit A, domain 1"/>
    <property type="match status" value="1"/>
</dbReference>
<dbReference type="InterPro" id="IPR043502">
    <property type="entry name" value="DNA/RNA_pol_sf"/>
</dbReference>
<organism evidence="4">
    <name type="scientific">Perkinsus marinus (strain ATCC 50983 / TXsc)</name>
    <dbReference type="NCBI Taxonomy" id="423536"/>
    <lineage>
        <taxon>Eukaryota</taxon>
        <taxon>Sar</taxon>
        <taxon>Alveolata</taxon>
        <taxon>Perkinsozoa</taxon>
        <taxon>Perkinsea</taxon>
        <taxon>Perkinsida</taxon>
        <taxon>Perkinsidae</taxon>
        <taxon>Perkinsus</taxon>
    </lineage>
</organism>
<dbReference type="InterPro" id="IPR000477">
    <property type="entry name" value="RT_dom"/>
</dbReference>
<dbReference type="GeneID" id="9063880"/>
<dbReference type="Gene3D" id="3.30.70.270">
    <property type="match status" value="1"/>
</dbReference>
<dbReference type="PROSITE" id="PS50878">
    <property type="entry name" value="RT_POL"/>
    <property type="match status" value="1"/>
</dbReference>
<keyword evidence="4" id="KW-1185">Reference proteome</keyword>
<dbReference type="RefSeq" id="XP_002784922.1">
    <property type="nucleotide sequence ID" value="XM_002784876.1"/>
</dbReference>
<dbReference type="Pfam" id="PF17921">
    <property type="entry name" value="Integrase_H2C2"/>
    <property type="match status" value="1"/>
</dbReference>
<dbReference type="InParanoid" id="C5KFM1"/>
<feature type="region of interest" description="Disordered" evidence="1">
    <location>
        <begin position="434"/>
        <end position="454"/>
    </location>
</feature>
<feature type="compositionally biased region" description="Basic and acidic residues" evidence="1">
    <location>
        <begin position="45"/>
        <end position="54"/>
    </location>
</feature>
<evidence type="ECO:0000313" key="4">
    <source>
        <dbReference type="Proteomes" id="UP000007800"/>
    </source>
</evidence>
<dbReference type="InterPro" id="IPR043128">
    <property type="entry name" value="Rev_trsase/Diguanyl_cyclase"/>
</dbReference>
<feature type="compositionally biased region" description="Polar residues" evidence="1">
    <location>
        <begin position="374"/>
        <end position="386"/>
    </location>
</feature>
<evidence type="ECO:0000256" key="1">
    <source>
        <dbReference type="SAM" id="MobiDB-lite"/>
    </source>
</evidence>
<dbReference type="Gene3D" id="1.10.340.70">
    <property type="match status" value="1"/>
</dbReference>
<evidence type="ECO:0000313" key="3">
    <source>
        <dbReference type="EMBL" id="EER16718.1"/>
    </source>
</evidence>
<dbReference type="InterPro" id="IPR041588">
    <property type="entry name" value="Integrase_H2C2"/>
</dbReference>